<dbReference type="EMBL" id="GBRH01220447">
    <property type="protein sequence ID" value="JAD77448.1"/>
    <property type="molecule type" value="Transcribed_RNA"/>
</dbReference>
<dbReference type="AlphaFoldDB" id="A0A0A9CSN9"/>
<evidence type="ECO:0000313" key="1">
    <source>
        <dbReference type="EMBL" id="JAD77448.1"/>
    </source>
</evidence>
<organism evidence="1">
    <name type="scientific">Arundo donax</name>
    <name type="common">Giant reed</name>
    <name type="synonym">Donax arundinaceus</name>
    <dbReference type="NCBI Taxonomy" id="35708"/>
    <lineage>
        <taxon>Eukaryota</taxon>
        <taxon>Viridiplantae</taxon>
        <taxon>Streptophyta</taxon>
        <taxon>Embryophyta</taxon>
        <taxon>Tracheophyta</taxon>
        <taxon>Spermatophyta</taxon>
        <taxon>Magnoliopsida</taxon>
        <taxon>Liliopsida</taxon>
        <taxon>Poales</taxon>
        <taxon>Poaceae</taxon>
        <taxon>PACMAD clade</taxon>
        <taxon>Arundinoideae</taxon>
        <taxon>Arundineae</taxon>
        <taxon>Arundo</taxon>
    </lineage>
</organism>
<accession>A0A0A9CSN9</accession>
<proteinExistence type="predicted"/>
<name>A0A0A9CSN9_ARUDO</name>
<protein>
    <submittedName>
        <fullName evidence="1">Uncharacterized protein</fullName>
    </submittedName>
</protein>
<sequence>MIVDGTPKRRWLQKVRLYPKNCARRACSQTIRFAAEPSSVRLPATVLTQARMSQAFFSEAGEIAAADAATLEPSSRTVGTFEATFERTRMTTARSAVPLALLILECGSTSSQSAFGMPVLLKPSTVMNIPQKKISNEYDTFSRQACASVKSSARRTRAAVMADQDMLSPMSSATSIPSVVR</sequence>
<reference evidence="1" key="2">
    <citation type="journal article" date="2015" name="Data Brief">
        <title>Shoot transcriptome of the giant reed, Arundo donax.</title>
        <authorList>
            <person name="Barrero R.A."/>
            <person name="Guerrero F.D."/>
            <person name="Moolhuijzen P."/>
            <person name="Goolsby J.A."/>
            <person name="Tidwell J."/>
            <person name="Bellgard S.E."/>
            <person name="Bellgard M.I."/>
        </authorList>
    </citation>
    <scope>NUCLEOTIDE SEQUENCE</scope>
    <source>
        <tissue evidence="1">Shoot tissue taken approximately 20 cm above the soil surface</tissue>
    </source>
</reference>
<reference evidence="1" key="1">
    <citation type="submission" date="2014-09" db="EMBL/GenBank/DDBJ databases">
        <authorList>
            <person name="Magalhaes I.L.F."/>
            <person name="Oliveira U."/>
            <person name="Santos F.R."/>
            <person name="Vidigal T.H.D.A."/>
            <person name="Brescovit A.D."/>
            <person name="Santos A.J."/>
        </authorList>
    </citation>
    <scope>NUCLEOTIDE SEQUENCE</scope>
    <source>
        <tissue evidence="1">Shoot tissue taken approximately 20 cm above the soil surface</tissue>
    </source>
</reference>